<protein>
    <recommendedName>
        <fullName evidence="3">Bacteriocin-type signal sequence-containing protein</fullName>
    </recommendedName>
</protein>
<proteinExistence type="predicted"/>
<sequence>MQEETMIELDINELEEIRGGGAFQDAGKWVDGAAQTVEDWFGGVGKAITNS</sequence>
<dbReference type="RefSeq" id="WP_159440139.1">
    <property type="nucleotide sequence ID" value="NZ_FNKM01000002.1"/>
</dbReference>
<evidence type="ECO:0000313" key="1">
    <source>
        <dbReference type="EMBL" id="SDR37971.1"/>
    </source>
</evidence>
<comment type="caution">
    <text evidence="1">The sequence shown here is derived from an EMBL/GenBank/DDBJ whole genome shotgun (WGS) entry which is preliminary data.</text>
</comment>
<accession>A0ABY0TUB3</accession>
<dbReference type="Proteomes" id="UP000198740">
    <property type="component" value="Unassembled WGS sequence"/>
</dbReference>
<gene>
    <name evidence="1" type="ORF">SAMN04490186_5815</name>
</gene>
<dbReference type="EMBL" id="FNKM01000002">
    <property type="protein sequence ID" value="SDR37971.1"/>
    <property type="molecule type" value="Genomic_DNA"/>
</dbReference>
<organism evidence="1 2">
    <name type="scientific">Pseudomonas grimontii</name>
    <dbReference type="NCBI Taxonomy" id="129847"/>
    <lineage>
        <taxon>Bacteria</taxon>
        <taxon>Pseudomonadati</taxon>
        <taxon>Pseudomonadota</taxon>
        <taxon>Gammaproteobacteria</taxon>
        <taxon>Pseudomonadales</taxon>
        <taxon>Pseudomonadaceae</taxon>
        <taxon>Pseudomonas</taxon>
    </lineage>
</organism>
<evidence type="ECO:0008006" key="3">
    <source>
        <dbReference type="Google" id="ProtNLM"/>
    </source>
</evidence>
<evidence type="ECO:0000313" key="2">
    <source>
        <dbReference type="Proteomes" id="UP000198740"/>
    </source>
</evidence>
<reference evidence="1 2" key="1">
    <citation type="submission" date="2016-10" db="EMBL/GenBank/DDBJ databases">
        <authorList>
            <person name="Varghese N."/>
            <person name="Submissions S."/>
        </authorList>
    </citation>
    <scope>NUCLEOTIDE SEQUENCE [LARGE SCALE GENOMIC DNA]</scope>
    <source>
        <strain evidence="1 2">BS2976</strain>
    </source>
</reference>
<keyword evidence="2" id="KW-1185">Reference proteome</keyword>
<name>A0ABY0TUB3_9PSED</name>